<evidence type="ECO:0000256" key="1">
    <source>
        <dbReference type="ARBA" id="ARBA00022630"/>
    </source>
</evidence>
<keyword evidence="5" id="KW-1185">Reference proteome</keyword>
<dbReference type="Pfam" id="PF00890">
    <property type="entry name" value="FAD_binding_2"/>
    <property type="match status" value="1"/>
</dbReference>
<protein>
    <submittedName>
        <fullName evidence="4">FAD-dependent monooxygenase</fullName>
    </submittedName>
</protein>
<dbReference type="Proteomes" id="UP001327093">
    <property type="component" value="Unassembled WGS sequence"/>
</dbReference>
<feature type="domain" description="FAD-dependent oxidoreductase 2 FAD-binding" evidence="3">
    <location>
        <begin position="27"/>
        <end position="74"/>
    </location>
</feature>
<dbReference type="Gene3D" id="3.50.50.60">
    <property type="entry name" value="FAD/NAD(P)-binding domain"/>
    <property type="match status" value="1"/>
</dbReference>
<dbReference type="GO" id="GO:0004497">
    <property type="term" value="F:monooxygenase activity"/>
    <property type="evidence" value="ECO:0007669"/>
    <property type="project" value="UniProtKB-KW"/>
</dbReference>
<name>A0ABU6A899_9PSEU</name>
<proteinExistence type="predicted"/>
<keyword evidence="1" id="KW-0285">Flavoprotein</keyword>
<dbReference type="InterPro" id="IPR051704">
    <property type="entry name" value="FAD_aromatic-hydroxylase"/>
</dbReference>
<dbReference type="SUPFAM" id="SSF51905">
    <property type="entry name" value="FAD/NAD(P)-binding domain"/>
    <property type="match status" value="1"/>
</dbReference>
<accession>A0ABU6A899</accession>
<dbReference type="RefSeq" id="WP_324265274.1">
    <property type="nucleotide sequence ID" value="NZ_JAWLNX010000005.1"/>
</dbReference>
<keyword evidence="4" id="KW-0503">Monooxygenase</keyword>
<dbReference type="InterPro" id="IPR036188">
    <property type="entry name" value="FAD/NAD-bd_sf"/>
</dbReference>
<reference evidence="4 5" key="1">
    <citation type="submission" date="2023-10" db="EMBL/GenBank/DDBJ databases">
        <title>Saccharopolyspora sp. nov., isolated from mangrove soil.</title>
        <authorList>
            <person name="Lu Y."/>
            <person name="Liu W."/>
        </authorList>
    </citation>
    <scope>NUCLEOTIDE SEQUENCE [LARGE SCALE GENOMIC DNA]</scope>
    <source>
        <strain evidence="4 5">S2-29</strain>
    </source>
</reference>
<evidence type="ECO:0000313" key="5">
    <source>
        <dbReference type="Proteomes" id="UP001327093"/>
    </source>
</evidence>
<evidence type="ECO:0000313" key="4">
    <source>
        <dbReference type="EMBL" id="MEB3367729.1"/>
    </source>
</evidence>
<dbReference type="EMBL" id="JAWLNX010000005">
    <property type="protein sequence ID" value="MEB3367729.1"/>
    <property type="molecule type" value="Genomic_DNA"/>
</dbReference>
<organism evidence="4 5">
    <name type="scientific">Saccharopolyspora mangrovi</name>
    <dbReference type="NCBI Taxonomy" id="3082379"/>
    <lineage>
        <taxon>Bacteria</taxon>
        <taxon>Bacillati</taxon>
        <taxon>Actinomycetota</taxon>
        <taxon>Actinomycetes</taxon>
        <taxon>Pseudonocardiales</taxon>
        <taxon>Pseudonocardiaceae</taxon>
        <taxon>Saccharopolyspora</taxon>
    </lineage>
</organism>
<gene>
    <name evidence="4" type="ORF">R4I43_09930</name>
</gene>
<sequence>MPGSLVGVTLLRFEDGAVMVAEGRAPVVGAGGAGLATALRLSRSGRRVALVQRAAELRAGGCALTLSGLGFDAAERMGLVPALRAAQPEPVELLHVTESGRPLARMPPDLQHALLGDRPLSLFRGDIERVLRSGSARALSNCRTIRC</sequence>
<dbReference type="InterPro" id="IPR003953">
    <property type="entry name" value="FAD-dep_OxRdtase_2_FAD-bd"/>
</dbReference>
<dbReference type="PANTHER" id="PTHR46865">
    <property type="entry name" value="OXIDOREDUCTASE-RELATED"/>
    <property type="match status" value="1"/>
</dbReference>
<dbReference type="Gene3D" id="3.30.9.30">
    <property type="match status" value="1"/>
</dbReference>
<keyword evidence="2" id="KW-0560">Oxidoreductase</keyword>
<evidence type="ECO:0000259" key="3">
    <source>
        <dbReference type="Pfam" id="PF00890"/>
    </source>
</evidence>
<dbReference type="PANTHER" id="PTHR46865:SF8">
    <property type="entry name" value="POSSIBLE OXIDOREDUCTASE"/>
    <property type="match status" value="1"/>
</dbReference>
<comment type="caution">
    <text evidence="4">The sequence shown here is derived from an EMBL/GenBank/DDBJ whole genome shotgun (WGS) entry which is preliminary data.</text>
</comment>
<evidence type="ECO:0000256" key="2">
    <source>
        <dbReference type="ARBA" id="ARBA00023002"/>
    </source>
</evidence>